<dbReference type="PANTHER" id="PTHR31497">
    <property type="entry name" value="AUTOCRINE PROLIFERATION REPRESSOR PROTEIN A"/>
    <property type="match status" value="1"/>
</dbReference>
<reference evidence="2" key="1">
    <citation type="submission" date="2021-02" db="EMBL/GenBank/DDBJ databases">
        <authorList>
            <person name="Nowell W R."/>
        </authorList>
    </citation>
    <scope>NUCLEOTIDE SEQUENCE</scope>
    <source>
        <strain evidence="2">Ploen Becks lab</strain>
    </source>
</reference>
<dbReference type="PANTHER" id="PTHR31497:SF0">
    <property type="entry name" value="AUTOCRINE PROLIFERATION REPRESSOR PROTEIN A"/>
    <property type="match status" value="1"/>
</dbReference>
<dbReference type="Proteomes" id="UP000663879">
    <property type="component" value="Unassembled WGS sequence"/>
</dbReference>
<accession>A0A814BU21</accession>
<comment type="caution">
    <text evidence="2">The sequence shown here is derived from an EMBL/GenBank/DDBJ whole genome shotgun (WGS) entry which is preliminary data.</text>
</comment>
<dbReference type="AlphaFoldDB" id="A0A814BU21"/>
<protein>
    <recommendedName>
        <fullName evidence="4">Autocrine proliferation repressor A-like</fullName>
    </recommendedName>
</protein>
<dbReference type="InterPro" id="IPR009199">
    <property type="entry name" value="PhoPQ-act_pathogen-rel_PqaA"/>
</dbReference>
<dbReference type="OrthoDB" id="2020799at2759"/>
<dbReference type="SUPFAM" id="SSF53474">
    <property type="entry name" value="alpha/beta-Hydrolases"/>
    <property type="match status" value="1"/>
</dbReference>
<keyword evidence="3" id="KW-1185">Reference proteome</keyword>
<dbReference type="InterPro" id="IPR029058">
    <property type="entry name" value="AB_hydrolase_fold"/>
</dbReference>
<feature type="chain" id="PRO_5032873385" description="Autocrine proliferation repressor A-like" evidence="1">
    <location>
        <begin position="22"/>
        <end position="498"/>
    </location>
</feature>
<sequence length="498" mass="57736">MKLFCLIGFFLTICLNYKVTSTPIDDYVNTPDPFYSYNLIKTYSEPGYKLYVLNMTSQKWLNESFVNRPIWWHYLSITVPDKIKKQDVALLWIGEGSNQNRLPKPSDYDVLLTSNFSLSTETITALIQQVPNQPIIFKDDPLKKERSEDALIAWGWKKFMDDTSNPEILLRLPMAKAVSRSMDTVQDFVKKNHMIEIKKFMVTGKSKRGWSAWISAAIDSRVFTVVPIVMDLLNLNTNLHQNFKATGGWTFAFKDYYEVNITGFMDTRAIFEMQKIIDPLYYLERYKNINILVISTTSDEFFYPDNTYTYWDNLVAATDGKLLHRRIPNVGHSVLTIGDALLSSLRGFFLSSYYQAVFMPKLSWSMPNNSTHGVLTATVDLGLDFLKPFSVRCWYAQTRDNVRRDFRQTYLSPNGLPTFRPLNWTSTQSGIHIYKNEDKIKYTIAFERKTNGWFGFFLEFYFPGLQGSTNIVTTETNIIPEFYPFEDCTRSSCIGRLV</sequence>
<evidence type="ECO:0008006" key="4">
    <source>
        <dbReference type="Google" id="ProtNLM"/>
    </source>
</evidence>
<evidence type="ECO:0000313" key="3">
    <source>
        <dbReference type="Proteomes" id="UP000663879"/>
    </source>
</evidence>
<keyword evidence="1" id="KW-0732">Signal</keyword>
<evidence type="ECO:0000313" key="2">
    <source>
        <dbReference type="EMBL" id="CAF0930820.1"/>
    </source>
</evidence>
<evidence type="ECO:0000256" key="1">
    <source>
        <dbReference type="SAM" id="SignalP"/>
    </source>
</evidence>
<organism evidence="2 3">
    <name type="scientific">Brachionus calyciflorus</name>
    <dbReference type="NCBI Taxonomy" id="104777"/>
    <lineage>
        <taxon>Eukaryota</taxon>
        <taxon>Metazoa</taxon>
        <taxon>Spiralia</taxon>
        <taxon>Gnathifera</taxon>
        <taxon>Rotifera</taxon>
        <taxon>Eurotatoria</taxon>
        <taxon>Monogononta</taxon>
        <taxon>Pseudotrocha</taxon>
        <taxon>Ploima</taxon>
        <taxon>Brachionidae</taxon>
        <taxon>Brachionus</taxon>
    </lineage>
</organism>
<proteinExistence type="predicted"/>
<name>A0A814BU21_9BILA</name>
<dbReference type="Gene3D" id="3.40.50.1820">
    <property type="entry name" value="alpha/beta hydrolase"/>
    <property type="match status" value="1"/>
</dbReference>
<dbReference type="EMBL" id="CAJNOC010002402">
    <property type="protein sequence ID" value="CAF0930820.1"/>
    <property type="molecule type" value="Genomic_DNA"/>
</dbReference>
<feature type="signal peptide" evidence="1">
    <location>
        <begin position="1"/>
        <end position="21"/>
    </location>
</feature>
<dbReference type="Pfam" id="PF10142">
    <property type="entry name" value="PhoPQ_related"/>
    <property type="match status" value="1"/>
</dbReference>
<gene>
    <name evidence="2" type="ORF">OXX778_LOCUS12896</name>
</gene>